<keyword evidence="1" id="KW-0456">Lyase</keyword>
<comment type="caution">
    <text evidence="1">The sequence shown here is derived from an EMBL/GenBank/DDBJ whole genome shotgun (WGS) entry which is preliminary data.</text>
</comment>
<protein>
    <submittedName>
        <fullName evidence="1">Deoxyribodipyrimidine photolyase-related protein</fullName>
    </submittedName>
</protein>
<keyword evidence="2" id="KW-1185">Reference proteome</keyword>
<dbReference type="SUPFAM" id="SSF48173">
    <property type="entry name" value="Cryptochrome/photolyase FAD-binding domain"/>
    <property type="match status" value="1"/>
</dbReference>
<dbReference type="Gene3D" id="3.40.50.620">
    <property type="entry name" value="HUPs"/>
    <property type="match status" value="1"/>
</dbReference>
<dbReference type="Gene3D" id="1.10.579.10">
    <property type="entry name" value="DNA Cyclobutane Dipyrimidine Photolyase, subunit A, domain 3"/>
    <property type="match status" value="1"/>
</dbReference>
<evidence type="ECO:0000313" key="2">
    <source>
        <dbReference type="Proteomes" id="UP000270626"/>
    </source>
</evidence>
<sequence>MEKQLVDRQILFRCLPPARPAMSRLFLVLGDQLHPDPHPLLADFDAASDRLLMIEATEESTHVWSHRARSALFLAAMRHRAAAFRDAGYPLDYLRLGEHPHATLAAALAARLAGVRAVVMLEAGDQRVQGALDAACRAAGVALLVRPDPHFLCSTEAFAEWAGTRDKLRLEYFYRWQRKRHDVLMAGDEPLGGQWNFDADNRQAFGRHGPGLLPPPLRFAPDALTRSAIADVARHFPMHPGSLDSFAWPVTSAQAEAALADFIAHRLPDFGRWQDAMWSGQPFLWHSLLSTALNLKLIDPRRVIAATEAACAAGRVPLAAAEGFIRQILGWREFVRGIYHRHMPALASANQYDHRQPLPAWFWSGRTQAACLAAVIGQTLEHGYAHHIQRLMITGNFALLAGLDPRQVADWYLAVYVDAVAWVEEPNTLGMALNAWPGMTSKPYCASGAYIDRMSDYCRSCRYRPKERSGETACPFTTLYWDFLARHARRFAANPRLALPLKNLQRLPADERERISERRDWLLARLDDL</sequence>
<dbReference type="Gene3D" id="1.10.10.1710">
    <property type="entry name" value="Deoxyribodipyrimidine photolyase-related"/>
    <property type="match status" value="1"/>
</dbReference>
<organism evidence="1 2">
    <name type="scientific">Azonexus fungiphilus</name>
    <dbReference type="NCBI Taxonomy" id="146940"/>
    <lineage>
        <taxon>Bacteria</taxon>
        <taxon>Pseudomonadati</taxon>
        <taxon>Pseudomonadota</taxon>
        <taxon>Betaproteobacteria</taxon>
        <taxon>Rhodocyclales</taxon>
        <taxon>Azonexaceae</taxon>
        <taxon>Azonexus</taxon>
    </lineage>
</organism>
<dbReference type="PANTHER" id="PTHR38657:SF1">
    <property type="entry name" value="SLR1343 PROTEIN"/>
    <property type="match status" value="1"/>
</dbReference>
<dbReference type="Pfam" id="PF04244">
    <property type="entry name" value="DPRP"/>
    <property type="match status" value="1"/>
</dbReference>
<gene>
    <name evidence="1" type="ORF">DFR40_3354</name>
</gene>
<dbReference type="EMBL" id="RBXP01000020">
    <property type="protein sequence ID" value="RKT49688.1"/>
    <property type="molecule type" value="Genomic_DNA"/>
</dbReference>
<dbReference type="AlphaFoldDB" id="A0A495VPK2"/>
<evidence type="ECO:0000313" key="1">
    <source>
        <dbReference type="EMBL" id="RKT49688.1"/>
    </source>
</evidence>
<dbReference type="RefSeq" id="WP_245985727.1">
    <property type="nucleotide sequence ID" value="NZ_RBXP01000020.1"/>
</dbReference>
<dbReference type="InterPro" id="IPR036134">
    <property type="entry name" value="Crypto/Photolyase_FAD-like_sf"/>
</dbReference>
<dbReference type="InterPro" id="IPR014729">
    <property type="entry name" value="Rossmann-like_a/b/a_fold"/>
</dbReference>
<reference evidence="1 2" key="1">
    <citation type="submission" date="2018-10" db="EMBL/GenBank/DDBJ databases">
        <title>Genomic Encyclopedia of Type Strains, Phase IV (KMG-IV): sequencing the most valuable type-strain genomes for metagenomic binning, comparative biology and taxonomic classification.</title>
        <authorList>
            <person name="Goeker M."/>
        </authorList>
    </citation>
    <scope>NUCLEOTIDE SEQUENCE [LARGE SCALE GENOMIC DNA]</scope>
    <source>
        <strain evidence="1 2">DSM 23841</strain>
    </source>
</reference>
<accession>A0A495VPK2</accession>
<proteinExistence type="predicted"/>
<name>A0A495VPK2_9RHOO</name>
<dbReference type="Gene3D" id="1.25.40.80">
    <property type="match status" value="1"/>
</dbReference>
<dbReference type="GO" id="GO:0016829">
    <property type="term" value="F:lyase activity"/>
    <property type="evidence" value="ECO:0007669"/>
    <property type="project" value="UniProtKB-KW"/>
</dbReference>
<dbReference type="PANTHER" id="PTHR38657">
    <property type="entry name" value="SLR1343 PROTEIN"/>
    <property type="match status" value="1"/>
</dbReference>
<dbReference type="InterPro" id="IPR052551">
    <property type="entry name" value="UV-DNA_repair_photolyase"/>
</dbReference>
<dbReference type="InterPro" id="IPR007357">
    <property type="entry name" value="PhrB-like"/>
</dbReference>
<dbReference type="Proteomes" id="UP000270626">
    <property type="component" value="Unassembled WGS sequence"/>
</dbReference>